<name>A0ABW2CR15_9ACTN</name>
<accession>A0ABW2CR15</accession>
<evidence type="ECO:0000313" key="2">
    <source>
        <dbReference type="Proteomes" id="UP001596380"/>
    </source>
</evidence>
<gene>
    <name evidence="1" type="ORF">ACFQKB_26855</name>
</gene>
<proteinExistence type="predicted"/>
<protein>
    <submittedName>
        <fullName evidence="1">Uncharacterized protein</fullName>
    </submittedName>
</protein>
<evidence type="ECO:0000313" key="1">
    <source>
        <dbReference type="EMBL" id="MFC6883406.1"/>
    </source>
</evidence>
<dbReference type="RefSeq" id="WP_378050236.1">
    <property type="nucleotide sequence ID" value="NZ_JBHSXE010000002.1"/>
</dbReference>
<organism evidence="1 2">
    <name type="scientific">Actinomadura yumaensis</name>
    <dbReference type="NCBI Taxonomy" id="111807"/>
    <lineage>
        <taxon>Bacteria</taxon>
        <taxon>Bacillati</taxon>
        <taxon>Actinomycetota</taxon>
        <taxon>Actinomycetes</taxon>
        <taxon>Streptosporangiales</taxon>
        <taxon>Thermomonosporaceae</taxon>
        <taxon>Actinomadura</taxon>
    </lineage>
</organism>
<dbReference type="Proteomes" id="UP001596380">
    <property type="component" value="Unassembled WGS sequence"/>
</dbReference>
<keyword evidence="2" id="KW-1185">Reference proteome</keyword>
<sequence>MPTPLTRSEISDPARLAARAAKLGLPGQRSKTAIVRLRRERSARAADAAAMARAAARPVAERLIEHLTARYTAEIWRRGGETGIQEGFKASALRTKPLTLVARRDRLAVLHVDGWRYYSRRHGSRRAALSYLCGVDDAGPWAVRVPGTIVTVADAVAWVIPAEVTKAPADGRQVRRQGDVYAVETTKRYDTPSRWVGDDVRINDISGEPMTSHYWNAATRTLVHRPLDGRKHRPLRVNDLSLPGAFTQ</sequence>
<dbReference type="EMBL" id="JBHSXS010000019">
    <property type="protein sequence ID" value="MFC6883406.1"/>
    <property type="molecule type" value="Genomic_DNA"/>
</dbReference>
<comment type="caution">
    <text evidence="1">The sequence shown here is derived from an EMBL/GenBank/DDBJ whole genome shotgun (WGS) entry which is preliminary data.</text>
</comment>
<reference evidence="2" key="1">
    <citation type="journal article" date="2019" name="Int. J. Syst. Evol. Microbiol.">
        <title>The Global Catalogue of Microorganisms (GCM) 10K type strain sequencing project: providing services to taxonomists for standard genome sequencing and annotation.</title>
        <authorList>
            <consortium name="The Broad Institute Genomics Platform"/>
            <consortium name="The Broad Institute Genome Sequencing Center for Infectious Disease"/>
            <person name="Wu L."/>
            <person name="Ma J."/>
        </authorList>
    </citation>
    <scope>NUCLEOTIDE SEQUENCE [LARGE SCALE GENOMIC DNA]</scope>
    <source>
        <strain evidence="2">JCM 3369</strain>
    </source>
</reference>